<dbReference type="InterPro" id="IPR036373">
    <property type="entry name" value="Ribosomal_bL17_sf"/>
</dbReference>
<dbReference type="EMBL" id="CVRF01000003">
    <property type="protein sequence ID" value="CRK85857.1"/>
    <property type="molecule type" value="Genomic_DNA"/>
</dbReference>
<dbReference type="InterPro" id="IPR047859">
    <property type="entry name" value="Ribosomal_bL17_CS"/>
</dbReference>
<evidence type="ECO:0000256" key="5">
    <source>
        <dbReference type="RuleBase" id="RU000660"/>
    </source>
</evidence>
<reference evidence="7" key="1">
    <citation type="submission" date="2015-05" db="EMBL/GenBank/DDBJ databases">
        <authorList>
            <person name="Manzano-Marin A."/>
        </authorList>
    </citation>
    <scope>NUCLEOTIDE SEQUENCE [LARGE SCALE GENOMIC DNA]</scope>
    <source>
        <strain evidence="7">officinalis</strain>
    </source>
</reference>
<sequence length="128" mass="14848">MRHRKSCCKLNRTNSHRQAMFRNMVNSLIYYESIKTTLPKAKELRRIIEPIITISKIDSVANRRLVFARVRDNNTVTKLFNTLGPNFLTHSGGYTRIFKCGYRTGDNAPLAYIKLTERSINQKNNIIS</sequence>
<evidence type="ECO:0000256" key="2">
    <source>
        <dbReference type="ARBA" id="ARBA00022980"/>
    </source>
</evidence>
<evidence type="ECO:0000256" key="3">
    <source>
        <dbReference type="ARBA" id="ARBA00023274"/>
    </source>
</evidence>
<protein>
    <recommendedName>
        <fullName evidence="4">Large ribosomal subunit protein bL17</fullName>
    </recommendedName>
</protein>
<dbReference type="InterPro" id="IPR000456">
    <property type="entry name" value="Ribosomal_bL17"/>
</dbReference>
<dbReference type="HAMAP" id="MF_01368">
    <property type="entry name" value="Ribosomal_bL17"/>
    <property type="match status" value="1"/>
</dbReference>
<gene>
    <name evidence="4 6" type="primary">rplQ</name>
    <name evidence="6" type="ORF">SOFFGTOCOR_0445</name>
</gene>
<dbReference type="SUPFAM" id="SSF64263">
    <property type="entry name" value="Prokaryotic ribosomal protein L17"/>
    <property type="match status" value="1"/>
</dbReference>
<evidence type="ECO:0000313" key="7">
    <source>
        <dbReference type="Proteomes" id="UP000242301"/>
    </source>
</evidence>
<dbReference type="AlphaFoldDB" id="A0A0M6W961"/>
<dbReference type="GO" id="GO:0006412">
    <property type="term" value="P:translation"/>
    <property type="evidence" value="ECO:0007669"/>
    <property type="project" value="UniProtKB-UniRule"/>
</dbReference>
<comment type="subunit">
    <text evidence="4">Part of the 50S ribosomal subunit. Contacts protein L32.</text>
</comment>
<keyword evidence="7" id="KW-1185">Reference proteome</keyword>
<keyword evidence="2 4" id="KW-0689">Ribosomal protein</keyword>
<evidence type="ECO:0000256" key="1">
    <source>
        <dbReference type="ARBA" id="ARBA00008777"/>
    </source>
</evidence>
<dbReference type="PROSITE" id="PS01167">
    <property type="entry name" value="RIBOSOMAL_L17"/>
    <property type="match status" value="1"/>
</dbReference>
<organism evidence="6 7">
    <name type="scientific">Candidatus Providencia siddallii</name>
    <dbReference type="NCBI Taxonomy" id="1715285"/>
    <lineage>
        <taxon>Bacteria</taxon>
        <taxon>Pseudomonadati</taxon>
        <taxon>Pseudomonadota</taxon>
        <taxon>Gammaproteobacteria</taxon>
        <taxon>Enterobacterales</taxon>
        <taxon>Morganellaceae</taxon>
        <taxon>Providencia</taxon>
    </lineage>
</organism>
<dbReference type="Pfam" id="PF01196">
    <property type="entry name" value="Ribosomal_L17"/>
    <property type="match status" value="1"/>
</dbReference>
<evidence type="ECO:0000313" key="6">
    <source>
        <dbReference type="EMBL" id="CRK85857.1"/>
    </source>
</evidence>
<proteinExistence type="inferred from homology"/>
<accession>A0A0M6W961</accession>
<name>A0A0M6W961_9GAMM</name>
<dbReference type="STRING" id="1715285.SOFFGTOCOR_0445"/>
<comment type="similarity">
    <text evidence="1 4 5">Belongs to the bacterial ribosomal protein bL17 family.</text>
</comment>
<dbReference type="PANTHER" id="PTHR14413:SF16">
    <property type="entry name" value="LARGE RIBOSOMAL SUBUNIT PROTEIN BL17M"/>
    <property type="match status" value="1"/>
</dbReference>
<dbReference type="NCBIfam" id="TIGR00059">
    <property type="entry name" value="L17"/>
    <property type="match status" value="1"/>
</dbReference>
<dbReference type="Proteomes" id="UP000242301">
    <property type="component" value="Unassembled WGS sequence"/>
</dbReference>
<dbReference type="GO" id="GO:0003735">
    <property type="term" value="F:structural constituent of ribosome"/>
    <property type="evidence" value="ECO:0007669"/>
    <property type="project" value="InterPro"/>
</dbReference>
<dbReference type="GO" id="GO:0022625">
    <property type="term" value="C:cytosolic large ribosomal subunit"/>
    <property type="evidence" value="ECO:0007669"/>
    <property type="project" value="TreeGrafter"/>
</dbReference>
<keyword evidence="3 4" id="KW-0687">Ribonucleoprotein</keyword>
<evidence type="ECO:0000256" key="4">
    <source>
        <dbReference type="HAMAP-Rule" id="MF_01368"/>
    </source>
</evidence>
<dbReference type="FunFam" id="3.90.1030.10:FF:000001">
    <property type="entry name" value="50S ribosomal protein L17"/>
    <property type="match status" value="1"/>
</dbReference>
<dbReference type="PANTHER" id="PTHR14413">
    <property type="entry name" value="RIBOSOMAL PROTEIN L17"/>
    <property type="match status" value="1"/>
</dbReference>
<dbReference type="Gene3D" id="3.90.1030.10">
    <property type="entry name" value="Ribosomal protein L17"/>
    <property type="match status" value="1"/>
</dbReference>